<comment type="caution">
    <text evidence="1">The sequence shown here is derived from an EMBL/GenBank/DDBJ whole genome shotgun (WGS) entry which is preliminary data.</text>
</comment>
<gene>
    <name evidence="1" type="ORF">PG994_004216</name>
</gene>
<keyword evidence="2" id="KW-1185">Reference proteome</keyword>
<name>A0ABR1VQ82_9PEZI</name>
<dbReference type="GeneID" id="92088688"/>
<sequence length="126" mass="13973">MAPDNNVYSKTGYESLLLSCQRRKWMTWPVPKQFLCTCARHRFCKPLYQTKRGAGGGKGRDDSYERRLAAVEGTAQQLGSMVGQILQALKDASEKQEETSMANAKTLKELLDAALKGGEDEDSGVR</sequence>
<dbReference type="RefSeq" id="XP_066717792.1">
    <property type="nucleotide sequence ID" value="XM_066855625.1"/>
</dbReference>
<proteinExistence type="predicted"/>
<evidence type="ECO:0000313" key="1">
    <source>
        <dbReference type="EMBL" id="KAK8073317.1"/>
    </source>
</evidence>
<organism evidence="1 2">
    <name type="scientific">Apiospora phragmitis</name>
    <dbReference type="NCBI Taxonomy" id="2905665"/>
    <lineage>
        <taxon>Eukaryota</taxon>
        <taxon>Fungi</taxon>
        <taxon>Dikarya</taxon>
        <taxon>Ascomycota</taxon>
        <taxon>Pezizomycotina</taxon>
        <taxon>Sordariomycetes</taxon>
        <taxon>Xylariomycetidae</taxon>
        <taxon>Amphisphaeriales</taxon>
        <taxon>Apiosporaceae</taxon>
        <taxon>Apiospora</taxon>
    </lineage>
</organism>
<protein>
    <submittedName>
        <fullName evidence="1">Uncharacterized protein</fullName>
    </submittedName>
</protein>
<accession>A0ABR1VQ82</accession>
<evidence type="ECO:0000313" key="2">
    <source>
        <dbReference type="Proteomes" id="UP001480595"/>
    </source>
</evidence>
<reference evidence="1 2" key="1">
    <citation type="submission" date="2023-01" db="EMBL/GenBank/DDBJ databases">
        <title>Analysis of 21 Apiospora genomes using comparative genomics revels a genus with tremendous synthesis potential of carbohydrate active enzymes and secondary metabolites.</title>
        <authorList>
            <person name="Sorensen T."/>
        </authorList>
    </citation>
    <scope>NUCLEOTIDE SEQUENCE [LARGE SCALE GENOMIC DNA]</scope>
    <source>
        <strain evidence="1 2">CBS 135458</strain>
    </source>
</reference>
<dbReference type="EMBL" id="JAQQWL010000005">
    <property type="protein sequence ID" value="KAK8073317.1"/>
    <property type="molecule type" value="Genomic_DNA"/>
</dbReference>
<dbReference type="Proteomes" id="UP001480595">
    <property type="component" value="Unassembled WGS sequence"/>
</dbReference>